<dbReference type="HOGENOM" id="CLU_016581_1_2_1"/>
<dbReference type="PANTHER" id="PTHR12496">
    <property type="entry name" value="CGI-41 METHYLTRANSFERASE"/>
    <property type="match status" value="1"/>
</dbReference>
<dbReference type="AlphaFoldDB" id="A0A067Q7V1"/>
<evidence type="ECO:0000313" key="4">
    <source>
        <dbReference type="Proteomes" id="UP000027265"/>
    </source>
</evidence>
<gene>
    <name evidence="3" type="ORF">JAAARDRAFT_170491</name>
</gene>
<dbReference type="InterPro" id="IPR025714">
    <property type="entry name" value="Methyltranfer_dom"/>
</dbReference>
<protein>
    <recommendedName>
        <fullName evidence="2">Methyltransferase domain-containing protein</fullName>
    </recommendedName>
</protein>
<dbReference type="Proteomes" id="UP000027265">
    <property type="component" value="Unassembled WGS sequence"/>
</dbReference>
<evidence type="ECO:0000256" key="1">
    <source>
        <dbReference type="SAM" id="MobiDB-lite"/>
    </source>
</evidence>
<name>A0A067Q7V1_9AGAM</name>
<reference evidence="4" key="1">
    <citation type="journal article" date="2014" name="Proc. Natl. Acad. Sci. U.S.A.">
        <title>Extensive sampling of basidiomycete genomes demonstrates inadequacy of the white-rot/brown-rot paradigm for wood decay fungi.</title>
        <authorList>
            <person name="Riley R."/>
            <person name="Salamov A.A."/>
            <person name="Brown D.W."/>
            <person name="Nagy L.G."/>
            <person name="Floudas D."/>
            <person name="Held B.W."/>
            <person name="Levasseur A."/>
            <person name="Lombard V."/>
            <person name="Morin E."/>
            <person name="Otillar R."/>
            <person name="Lindquist E.A."/>
            <person name="Sun H."/>
            <person name="LaButti K.M."/>
            <person name="Schmutz J."/>
            <person name="Jabbour D."/>
            <person name="Luo H."/>
            <person name="Baker S.E."/>
            <person name="Pisabarro A.G."/>
            <person name="Walton J.D."/>
            <person name="Blanchette R.A."/>
            <person name="Henrissat B."/>
            <person name="Martin F."/>
            <person name="Cullen D."/>
            <person name="Hibbett D.S."/>
            <person name="Grigoriev I.V."/>
        </authorList>
    </citation>
    <scope>NUCLEOTIDE SEQUENCE [LARGE SCALE GENOMIC DNA]</scope>
    <source>
        <strain evidence="4">MUCL 33604</strain>
    </source>
</reference>
<organism evidence="3 4">
    <name type="scientific">Jaapia argillacea MUCL 33604</name>
    <dbReference type="NCBI Taxonomy" id="933084"/>
    <lineage>
        <taxon>Eukaryota</taxon>
        <taxon>Fungi</taxon>
        <taxon>Dikarya</taxon>
        <taxon>Basidiomycota</taxon>
        <taxon>Agaricomycotina</taxon>
        <taxon>Agaricomycetes</taxon>
        <taxon>Agaricomycetidae</taxon>
        <taxon>Jaapiales</taxon>
        <taxon>Jaapiaceae</taxon>
        <taxon>Jaapia</taxon>
    </lineage>
</organism>
<dbReference type="InterPro" id="IPR029063">
    <property type="entry name" value="SAM-dependent_MTases_sf"/>
</dbReference>
<dbReference type="SUPFAM" id="SSF53335">
    <property type="entry name" value="S-adenosyl-L-methionine-dependent methyltransferases"/>
    <property type="match status" value="1"/>
</dbReference>
<evidence type="ECO:0000259" key="2">
    <source>
        <dbReference type="Pfam" id="PF13679"/>
    </source>
</evidence>
<proteinExistence type="predicted"/>
<dbReference type="PANTHER" id="PTHR12496:SF0">
    <property type="entry name" value="METHYLTRANSFERASE DOMAIN-CONTAINING PROTEIN"/>
    <property type="match status" value="1"/>
</dbReference>
<dbReference type="InterPro" id="IPR052220">
    <property type="entry name" value="METTL25"/>
</dbReference>
<dbReference type="EMBL" id="KL197711">
    <property type="protein sequence ID" value="KDQ62250.1"/>
    <property type="molecule type" value="Genomic_DNA"/>
</dbReference>
<dbReference type="InParanoid" id="A0A067Q7V1"/>
<accession>A0A067Q7V1</accession>
<keyword evidence="4" id="KW-1185">Reference proteome</keyword>
<dbReference type="Pfam" id="PF13679">
    <property type="entry name" value="Methyltransf_32"/>
    <property type="match status" value="1"/>
</dbReference>
<feature type="region of interest" description="Disordered" evidence="1">
    <location>
        <begin position="373"/>
        <end position="396"/>
    </location>
</feature>
<feature type="region of interest" description="Disordered" evidence="1">
    <location>
        <begin position="302"/>
        <end position="322"/>
    </location>
</feature>
<feature type="compositionally biased region" description="Basic and acidic residues" evidence="1">
    <location>
        <begin position="373"/>
        <end position="394"/>
    </location>
</feature>
<sequence length="510" mass="56105">MMDELSGFLADPLVSSLLGTHPNAVCHPRFAAPAEWESWWNWANDTDTPKWMSLLRHVHPPNASPPTSPIPPQLLSILESARRLPLPRTPIPIPPPSTLPNVLPTNSPHIPSGFYGMSPKKAHEVSRMVAYISHLLSSSPALSEVKHVVDVGSGQGYISRALRDTLNLHVLALDFNQAQTSGANKWDAKVHKKSLKQDHPSHSQGSLTHKTIHITPHTLKQSIHEWISSSSPNQHTPVLLIALHACGSLTPNILRTFIDHHHEPLDSRGGWTATAAVIVGCCYNLMAESDFPLSKSLHSSPQNPSLSLYSTTSPSSHSTTPSLVLTESHLNLATQTPSLWLSSPSHKHAAELAMRKVVWRALLGRWPGIGLVEGRKGDKDAEEKGEDRGPEPKARLGKLNDAAYTTWPTFLSIASSKMGFDPSSNTDQDQENENERRAMEARLEVLYTIRCLLGPVCESLILLDRERWVREELGERRMNVNLVNLFDQASGSARNVAIVITPRPSPSSST</sequence>
<dbReference type="Gene3D" id="3.40.50.150">
    <property type="entry name" value="Vaccinia Virus protein VP39"/>
    <property type="match status" value="1"/>
</dbReference>
<dbReference type="STRING" id="933084.A0A067Q7V1"/>
<feature type="compositionally biased region" description="Low complexity" evidence="1">
    <location>
        <begin position="304"/>
        <end position="322"/>
    </location>
</feature>
<dbReference type="OrthoDB" id="10258156at2759"/>
<evidence type="ECO:0000313" key="3">
    <source>
        <dbReference type="EMBL" id="KDQ62250.1"/>
    </source>
</evidence>
<feature type="domain" description="Methyltransferase" evidence="2">
    <location>
        <begin position="120"/>
        <end position="288"/>
    </location>
</feature>